<evidence type="ECO:0000313" key="2">
    <source>
        <dbReference type="EMBL" id="CAE0719830.1"/>
    </source>
</evidence>
<protein>
    <submittedName>
        <fullName evidence="2">Uncharacterized protein</fullName>
    </submittedName>
</protein>
<organism evidence="2">
    <name type="scientific">Pseudo-nitzschia australis</name>
    <dbReference type="NCBI Taxonomy" id="44445"/>
    <lineage>
        <taxon>Eukaryota</taxon>
        <taxon>Sar</taxon>
        <taxon>Stramenopiles</taxon>
        <taxon>Ochrophyta</taxon>
        <taxon>Bacillariophyta</taxon>
        <taxon>Bacillariophyceae</taxon>
        <taxon>Bacillariophycidae</taxon>
        <taxon>Bacillariales</taxon>
        <taxon>Bacillariaceae</taxon>
        <taxon>Pseudo-nitzschia</taxon>
    </lineage>
</organism>
<feature type="compositionally biased region" description="Low complexity" evidence="1">
    <location>
        <begin position="47"/>
        <end position="65"/>
    </location>
</feature>
<feature type="region of interest" description="Disordered" evidence="1">
    <location>
        <begin position="1"/>
        <end position="84"/>
    </location>
</feature>
<reference evidence="2" key="1">
    <citation type="submission" date="2021-01" db="EMBL/GenBank/DDBJ databases">
        <authorList>
            <person name="Corre E."/>
            <person name="Pelletier E."/>
            <person name="Niang G."/>
            <person name="Scheremetjew M."/>
            <person name="Finn R."/>
            <person name="Kale V."/>
            <person name="Holt S."/>
            <person name="Cochrane G."/>
            <person name="Meng A."/>
            <person name="Brown T."/>
            <person name="Cohen L."/>
        </authorList>
    </citation>
    <scope>NUCLEOTIDE SEQUENCE</scope>
    <source>
        <strain evidence="2">10249 10 AB</strain>
    </source>
</reference>
<gene>
    <name evidence="2" type="ORF">PAUS00366_LOCUS12584</name>
</gene>
<feature type="compositionally biased region" description="Acidic residues" evidence="1">
    <location>
        <begin position="1"/>
        <end position="11"/>
    </location>
</feature>
<dbReference type="AlphaFoldDB" id="A0A7S4AMM6"/>
<feature type="compositionally biased region" description="Polar residues" evidence="1">
    <location>
        <begin position="12"/>
        <end position="22"/>
    </location>
</feature>
<name>A0A7S4AMM6_9STRA</name>
<dbReference type="EMBL" id="HBIX01017451">
    <property type="protein sequence ID" value="CAE0719830.1"/>
    <property type="molecule type" value="Transcribed_RNA"/>
</dbReference>
<accession>A0A7S4AMM6</accession>
<sequence>MDLASDDEDMTQETFASTTTPTLEVLARKTLPPPPAVANAAIDLASDDSSTSGDSSASSVSTTDGKPAALKDPPTPKGTPDTAAAASASTMAAIMKAANQKVKAGHLWSFAGAGKFLVNSDRATAWRVCPDRIKRDKRALHHYFSTKESEDRDSIHDECHWAIPQAFTASGVSLSSWRSASQEEILAFVKAMFVKDLPE</sequence>
<evidence type="ECO:0000256" key="1">
    <source>
        <dbReference type="SAM" id="MobiDB-lite"/>
    </source>
</evidence>
<proteinExistence type="predicted"/>